<evidence type="ECO:0000313" key="4">
    <source>
        <dbReference type="Proteomes" id="UP000053259"/>
    </source>
</evidence>
<keyword evidence="4" id="KW-1185">Reference proteome</keyword>
<feature type="region of interest" description="Disordered" evidence="1">
    <location>
        <begin position="34"/>
        <end position="62"/>
    </location>
</feature>
<reference evidence="3 4" key="1">
    <citation type="submission" date="2015-01" db="EMBL/GenBank/DDBJ databases">
        <title>The Genome Sequence of Ochroconis gallopava CBS43764.</title>
        <authorList>
            <consortium name="The Broad Institute Genomics Platform"/>
            <person name="Cuomo C."/>
            <person name="de Hoog S."/>
            <person name="Gorbushina A."/>
            <person name="Stielow B."/>
            <person name="Teixiera M."/>
            <person name="Abouelleil A."/>
            <person name="Chapman S.B."/>
            <person name="Priest M."/>
            <person name="Young S.K."/>
            <person name="Wortman J."/>
            <person name="Nusbaum C."/>
            <person name="Birren B."/>
        </authorList>
    </citation>
    <scope>NUCLEOTIDE SEQUENCE [LARGE SCALE GENOMIC DNA]</scope>
    <source>
        <strain evidence="3 4">CBS 43764</strain>
    </source>
</reference>
<dbReference type="GeneID" id="27311317"/>
<keyword evidence="2" id="KW-1133">Transmembrane helix</keyword>
<dbReference type="InParanoid" id="A0A0D2AG31"/>
<sequence length="279" mass="31477">MPPLKTQLRVRSYSPTYQHAISPRAFQLRCRRFQSTETSKDEKSALEPMRRVEQPSSPPPQDHNLLLMRIQAAQRAAQKRKFETPSQAGKLKNGKEDASFHPAFAGFVAGLMVAFGLSYTLYHFSGSYHVQKASQKLNKELSEKQKRIAAAADALNPDDDGITVQEVTTWLRRASQYYSTFHPSSDRFVEARDREIVKGLSQGAEKAKEIERIAKDCASELEKEVGPRNAAQNIISGLVTGRTGWYIIMKHLGRIEEAVEGKEYAEKRRQRAAKGILDE</sequence>
<proteinExistence type="predicted"/>
<evidence type="ECO:0000313" key="3">
    <source>
        <dbReference type="EMBL" id="KIW05455.1"/>
    </source>
</evidence>
<protein>
    <submittedName>
        <fullName evidence="3">Uncharacterized protein</fullName>
    </submittedName>
</protein>
<keyword evidence="2" id="KW-0472">Membrane</keyword>
<dbReference type="STRING" id="253628.A0A0D2AG31"/>
<feature type="compositionally biased region" description="Basic and acidic residues" evidence="1">
    <location>
        <begin position="38"/>
        <end position="53"/>
    </location>
</feature>
<dbReference type="Proteomes" id="UP000053259">
    <property type="component" value="Unassembled WGS sequence"/>
</dbReference>
<dbReference type="OrthoDB" id="3916815at2759"/>
<accession>A0A0D2AG31</accession>
<feature type="transmembrane region" description="Helical" evidence="2">
    <location>
        <begin position="100"/>
        <end position="122"/>
    </location>
</feature>
<keyword evidence="2" id="KW-0812">Transmembrane</keyword>
<name>A0A0D2AG31_9PEZI</name>
<gene>
    <name evidence="3" type="ORF">PV09_03344</name>
</gene>
<evidence type="ECO:0000256" key="2">
    <source>
        <dbReference type="SAM" id="Phobius"/>
    </source>
</evidence>
<dbReference type="HOGENOM" id="CLU_998202_0_0_1"/>
<dbReference type="EMBL" id="KN847537">
    <property type="protein sequence ID" value="KIW05455.1"/>
    <property type="molecule type" value="Genomic_DNA"/>
</dbReference>
<dbReference type="VEuPathDB" id="FungiDB:PV09_03344"/>
<dbReference type="AlphaFoldDB" id="A0A0D2AG31"/>
<evidence type="ECO:0000256" key="1">
    <source>
        <dbReference type="SAM" id="MobiDB-lite"/>
    </source>
</evidence>
<dbReference type="RefSeq" id="XP_016215324.1">
    <property type="nucleotide sequence ID" value="XM_016356531.1"/>
</dbReference>
<organism evidence="3 4">
    <name type="scientific">Verruconis gallopava</name>
    <dbReference type="NCBI Taxonomy" id="253628"/>
    <lineage>
        <taxon>Eukaryota</taxon>
        <taxon>Fungi</taxon>
        <taxon>Dikarya</taxon>
        <taxon>Ascomycota</taxon>
        <taxon>Pezizomycotina</taxon>
        <taxon>Dothideomycetes</taxon>
        <taxon>Pleosporomycetidae</taxon>
        <taxon>Venturiales</taxon>
        <taxon>Sympoventuriaceae</taxon>
        <taxon>Verruconis</taxon>
    </lineage>
</organism>